<dbReference type="InterPro" id="IPR009739">
    <property type="entry name" value="LprI-like_N"/>
</dbReference>
<feature type="domain" description="Lysozyme inhibitor LprI-like N-terminal" evidence="1">
    <location>
        <begin position="34"/>
        <end position="118"/>
    </location>
</feature>
<dbReference type="AlphaFoldDB" id="A0A1C3W325"/>
<dbReference type="OrthoDB" id="5974484at2"/>
<dbReference type="PANTHER" id="PTHR37549">
    <property type="entry name" value="LIPOPROTEIN LPRI"/>
    <property type="match status" value="1"/>
</dbReference>
<dbReference type="PANTHER" id="PTHR37549:SF1">
    <property type="entry name" value="LIPOPROTEIN LPRI"/>
    <property type="match status" value="1"/>
</dbReference>
<evidence type="ECO:0000259" key="1">
    <source>
        <dbReference type="Pfam" id="PF07007"/>
    </source>
</evidence>
<accession>A0A1C3W325</accession>
<sequence length="277" mass="29725">MCRHQSIARVRLTIAGLLAIMGVGVATPSWAIDCTKASDPIDKRICGNASLKAADAAMGQAYAALLKSAPDPEIRSMLVNSQRRWIAVRNEGLKTGLDGSAMPAGKLRQAIAERTAQLSDQSDKGLVMQAQAQRRFLAKYSGGTLAGFDTSCEFIPNDRDGSSYSYQCSGAMHVQNKARLCSASTEWASWSLYEYHAVSTIEGDNAKPAALCSDQSGDICGGGKDATWTLNPDADQHFPSPKTGLAKLDVEGIWPLETTDTDWFDQCLTSPTYPPAL</sequence>
<organism evidence="2 3">
    <name type="scientific">Rhizobium multihospitium</name>
    <dbReference type="NCBI Taxonomy" id="410764"/>
    <lineage>
        <taxon>Bacteria</taxon>
        <taxon>Pseudomonadati</taxon>
        <taxon>Pseudomonadota</taxon>
        <taxon>Alphaproteobacteria</taxon>
        <taxon>Hyphomicrobiales</taxon>
        <taxon>Rhizobiaceae</taxon>
        <taxon>Rhizobium/Agrobacterium group</taxon>
        <taxon>Rhizobium</taxon>
    </lineage>
</organism>
<dbReference type="Pfam" id="PF07007">
    <property type="entry name" value="LprI"/>
    <property type="match status" value="1"/>
</dbReference>
<dbReference type="RefSeq" id="WP_092713602.1">
    <property type="nucleotide sequence ID" value="NZ_FMAG01000004.1"/>
</dbReference>
<dbReference type="EMBL" id="FMAG01000004">
    <property type="protein sequence ID" value="SCB34234.1"/>
    <property type="molecule type" value="Genomic_DNA"/>
</dbReference>
<dbReference type="Gene3D" id="1.20.1270.180">
    <property type="match status" value="1"/>
</dbReference>
<gene>
    <name evidence="2" type="ORF">GA0061103_4743</name>
</gene>
<dbReference type="Proteomes" id="UP000199101">
    <property type="component" value="Unassembled WGS sequence"/>
</dbReference>
<evidence type="ECO:0000313" key="3">
    <source>
        <dbReference type="Proteomes" id="UP000199101"/>
    </source>
</evidence>
<reference evidence="3" key="1">
    <citation type="submission" date="2016-08" db="EMBL/GenBank/DDBJ databases">
        <authorList>
            <person name="Varghese N."/>
            <person name="Submissions Spin"/>
        </authorList>
    </citation>
    <scope>NUCLEOTIDE SEQUENCE [LARGE SCALE GENOMIC DNA]</scope>
    <source>
        <strain evidence="3">HAMBI 2975</strain>
    </source>
</reference>
<evidence type="ECO:0000313" key="2">
    <source>
        <dbReference type="EMBL" id="SCB34234.1"/>
    </source>
</evidence>
<dbReference type="InterPro" id="IPR052755">
    <property type="entry name" value="Lysozyme_Inhibitor_LprI"/>
</dbReference>
<keyword evidence="3" id="KW-1185">Reference proteome</keyword>
<dbReference type="STRING" id="410764.GA0061103_4743"/>
<proteinExistence type="predicted"/>
<protein>
    <submittedName>
        <fullName evidence="2">Uncharacterized conserved protein YecT, DUF1311 family</fullName>
    </submittedName>
</protein>
<name>A0A1C3W325_9HYPH</name>
<dbReference type="GO" id="GO:0005576">
    <property type="term" value="C:extracellular region"/>
    <property type="evidence" value="ECO:0007669"/>
    <property type="project" value="TreeGrafter"/>
</dbReference>